<keyword evidence="1" id="KW-0472">Membrane</keyword>
<dbReference type="PANTHER" id="PTHR35896">
    <property type="entry name" value="IG-LIKE DOMAIN-CONTAINING PROTEIN"/>
    <property type="match status" value="1"/>
</dbReference>
<dbReference type="PANTHER" id="PTHR35896:SF3">
    <property type="entry name" value="MAJOR FACILITATOR SUPERFAMILY TRANSPORTER"/>
    <property type="match status" value="1"/>
</dbReference>
<feature type="transmembrane region" description="Helical" evidence="1">
    <location>
        <begin position="44"/>
        <end position="64"/>
    </location>
</feature>
<sequence>MDSERNPSQTTLCDEEKFKDLADVDTEEHFSSPLNPPRKRIHHILILTLVATTIFLIPIAYLSASTWTTSSRLQQYDQCGTSAAEARSRGCVFEATGFTWLPPSCHDAETETEFLAYVADHDLKLYHDYNYTREVSAEEVARGDGDGYFVREGYHLAHCLFLFKKLHRAYANKRVIDGYIISLNHTEHCVEQSLSVGRDKDYRKDVIQFSYTKWPYCGRPGGYNLIWAKQGEWTDY</sequence>
<evidence type="ECO:0000313" key="2">
    <source>
        <dbReference type="EMBL" id="KAJ4362344.1"/>
    </source>
</evidence>
<dbReference type="OrthoDB" id="3501153at2759"/>
<comment type="caution">
    <text evidence="2">The sequence shown here is derived from an EMBL/GenBank/DDBJ whole genome shotgun (WGS) entry which is preliminary data.</text>
</comment>
<evidence type="ECO:0008006" key="4">
    <source>
        <dbReference type="Google" id="ProtNLM"/>
    </source>
</evidence>
<protein>
    <recommendedName>
        <fullName evidence="4">Major facilitator superfamily transporter protein</fullName>
    </recommendedName>
</protein>
<dbReference type="InterPro" id="IPR053008">
    <property type="entry name" value="Phomopsin_biosynth_assoc"/>
</dbReference>
<organism evidence="2 3">
    <name type="scientific">Neocucurbitaria cava</name>
    <dbReference type="NCBI Taxonomy" id="798079"/>
    <lineage>
        <taxon>Eukaryota</taxon>
        <taxon>Fungi</taxon>
        <taxon>Dikarya</taxon>
        <taxon>Ascomycota</taxon>
        <taxon>Pezizomycotina</taxon>
        <taxon>Dothideomycetes</taxon>
        <taxon>Pleosporomycetidae</taxon>
        <taxon>Pleosporales</taxon>
        <taxon>Pleosporineae</taxon>
        <taxon>Cucurbitariaceae</taxon>
        <taxon>Neocucurbitaria</taxon>
    </lineage>
</organism>
<dbReference type="EMBL" id="JAPEUY010000021">
    <property type="protein sequence ID" value="KAJ4362344.1"/>
    <property type="molecule type" value="Genomic_DNA"/>
</dbReference>
<evidence type="ECO:0000313" key="3">
    <source>
        <dbReference type="Proteomes" id="UP001140560"/>
    </source>
</evidence>
<dbReference type="AlphaFoldDB" id="A0A9W8XXL3"/>
<proteinExistence type="predicted"/>
<reference evidence="2" key="1">
    <citation type="submission" date="2022-10" db="EMBL/GenBank/DDBJ databases">
        <title>Tapping the CABI collections for fungal endophytes: first genome assemblies for Collariella, Neodidymelliopsis, Ascochyta clinopodiicola, Didymella pomorum, Didymosphaeria variabile, Neocosmospora piperis and Neocucurbitaria cava.</title>
        <authorList>
            <person name="Hill R."/>
        </authorList>
    </citation>
    <scope>NUCLEOTIDE SEQUENCE</scope>
    <source>
        <strain evidence="2">IMI 356814</strain>
    </source>
</reference>
<keyword evidence="1" id="KW-0812">Transmembrane</keyword>
<evidence type="ECO:0000256" key="1">
    <source>
        <dbReference type="SAM" id="Phobius"/>
    </source>
</evidence>
<keyword evidence="3" id="KW-1185">Reference proteome</keyword>
<dbReference type="Proteomes" id="UP001140560">
    <property type="component" value="Unassembled WGS sequence"/>
</dbReference>
<accession>A0A9W8XXL3</accession>
<gene>
    <name evidence="2" type="ORF">N0V83_010437</name>
</gene>
<keyword evidence="1" id="KW-1133">Transmembrane helix</keyword>
<name>A0A9W8XXL3_9PLEO</name>